<dbReference type="GO" id="GO:0016787">
    <property type="term" value="F:hydrolase activity"/>
    <property type="evidence" value="ECO:0007669"/>
    <property type="project" value="UniProtKB-KW"/>
</dbReference>
<dbReference type="EMBL" id="SRSF01000005">
    <property type="protein sequence ID" value="THH37921.1"/>
    <property type="molecule type" value="Genomic_DNA"/>
</dbReference>
<dbReference type="InterPro" id="IPR022742">
    <property type="entry name" value="Hydrolase_4"/>
</dbReference>
<keyword evidence="2" id="KW-0378">Hydrolase</keyword>
<dbReference type="OrthoDB" id="9785847at2"/>
<evidence type="ECO:0000259" key="1">
    <source>
        <dbReference type="Pfam" id="PF12146"/>
    </source>
</evidence>
<dbReference type="Proteomes" id="UP000308528">
    <property type="component" value="Unassembled WGS sequence"/>
</dbReference>
<dbReference type="SUPFAM" id="SSF53474">
    <property type="entry name" value="alpha/beta-Hydrolases"/>
    <property type="match status" value="1"/>
</dbReference>
<protein>
    <submittedName>
        <fullName evidence="2">Alpha/beta hydrolase</fullName>
    </submittedName>
</protein>
<dbReference type="InterPro" id="IPR029058">
    <property type="entry name" value="AB_hydrolase_fold"/>
</dbReference>
<sequence length="301" mass="34158">MDFKFVPKKVPTLSMAGRREKFVIGSIRRLLNGTARMSRRQAGAIGYYLLSKPRRAAEEPLSTAFMQKARHYTVEAQGNTLQCYHWPGKGPSILLLHGWESHTGRWFEFFEPLQKAGYSIYAFDAPAHGKSRGRRFSALIYAEALGAYLEHHDFSPDYWIAHSAGGMAAILYLTEMNPAYQPQQLVSLAVPGELEHFIDKFCDFVGVHDKVKQGIDYQFRRKLDVSFTDISFVKYVKNLRVPGLIVHDECDDLAPISGAHQMHKNWEGSSLITTRDCGHSLIGELVPAMVLEYLRHCRVPQ</sequence>
<evidence type="ECO:0000313" key="2">
    <source>
        <dbReference type="EMBL" id="THH37921.1"/>
    </source>
</evidence>
<organism evidence="2 3">
    <name type="scientific">Neolewinella litorea</name>
    <dbReference type="NCBI Taxonomy" id="2562452"/>
    <lineage>
        <taxon>Bacteria</taxon>
        <taxon>Pseudomonadati</taxon>
        <taxon>Bacteroidota</taxon>
        <taxon>Saprospiria</taxon>
        <taxon>Saprospirales</taxon>
        <taxon>Lewinellaceae</taxon>
        <taxon>Neolewinella</taxon>
    </lineage>
</organism>
<dbReference type="Pfam" id="PF12146">
    <property type="entry name" value="Hydrolase_4"/>
    <property type="match status" value="1"/>
</dbReference>
<gene>
    <name evidence="2" type="ORF">E4021_12860</name>
</gene>
<comment type="caution">
    <text evidence="2">The sequence shown here is derived from an EMBL/GenBank/DDBJ whole genome shotgun (WGS) entry which is preliminary data.</text>
</comment>
<dbReference type="Gene3D" id="3.40.50.1820">
    <property type="entry name" value="alpha/beta hydrolase"/>
    <property type="match status" value="2"/>
</dbReference>
<dbReference type="PANTHER" id="PTHR46438">
    <property type="entry name" value="ALPHA/BETA-HYDROLASES SUPERFAMILY PROTEIN"/>
    <property type="match status" value="1"/>
</dbReference>
<dbReference type="AlphaFoldDB" id="A0A4S4NI88"/>
<feature type="domain" description="Serine aminopeptidase S33" evidence="1">
    <location>
        <begin position="93"/>
        <end position="181"/>
    </location>
</feature>
<proteinExistence type="predicted"/>
<keyword evidence="3" id="KW-1185">Reference proteome</keyword>
<accession>A0A4S4NI88</accession>
<reference evidence="2 3" key="1">
    <citation type="submission" date="2019-04" db="EMBL/GenBank/DDBJ databases">
        <title>Lewinella litorea sp. nov., isolated from a marine sand.</title>
        <authorList>
            <person name="Yoon J.-H."/>
        </authorList>
    </citation>
    <scope>NUCLEOTIDE SEQUENCE [LARGE SCALE GENOMIC DNA]</scope>
    <source>
        <strain evidence="2 3">HSMS-39</strain>
    </source>
</reference>
<evidence type="ECO:0000313" key="3">
    <source>
        <dbReference type="Proteomes" id="UP000308528"/>
    </source>
</evidence>
<name>A0A4S4NI88_9BACT</name>